<protein>
    <recommendedName>
        <fullName evidence="3">Lipoprotein</fullName>
    </recommendedName>
</protein>
<gene>
    <name evidence="1" type="ORF">C8D97_109196</name>
</gene>
<name>A0A316FKI1_9GAMM</name>
<dbReference type="RefSeq" id="WP_109764307.1">
    <property type="nucleotide sequence ID" value="NZ_QGGU01000009.1"/>
</dbReference>
<evidence type="ECO:0008006" key="3">
    <source>
        <dbReference type="Google" id="ProtNLM"/>
    </source>
</evidence>
<dbReference type="PROSITE" id="PS51257">
    <property type="entry name" value="PROKAR_LIPOPROTEIN"/>
    <property type="match status" value="1"/>
</dbReference>
<sequence length="353" mass="39073">MKFKLLGLVSLLAISGCKVVTGEKAGDAMRNSSNKTLEFKQQDGKTQKVTIAQPSSKNARLVVANSNIVKIDSIAFLNIFIDDEVKTIDKTSKKGFALGKVLSIINGTKEKSTSDNQYLKSILESTYKTITSDLTKELGWTFASKKKIANSSKIKEWLALSKSTKNELENNLTNAKTSALSWGTKQQKIKDAKKAIEDHNRGISSEGFVSYPIKTPLTDILKDNRDIAFENMAEVANELNVDASMAVFIQFANIKTSGFMNTKEEPIIKIHWVLVDKDGSPAIISKNFSSKSQQYIKVKDKSVDKNSSEVNNIYGNALPGSINQYVDEITKLVSDYKKAFAKHYGNKNPDHVL</sequence>
<reference evidence="1 2" key="1">
    <citation type="submission" date="2018-05" db="EMBL/GenBank/DDBJ databases">
        <title>Genomic Encyclopedia of Type Strains, Phase IV (KMG-IV): sequencing the most valuable type-strain genomes for metagenomic binning, comparative biology and taxonomic classification.</title>
        <authorList>
            <person name="Goeker M."/>
        </authorList>
    </citation>
    <scope>NUCLEOTIDE SEQUENCE [LARGE SCALE GENOMIC DNA]</scope>
    <source>
        <strain evidence="1 2">DSM 25350</strain>
    </source>
</reference>
<organism evidence="1 2">
    <name type="scientific">Pleionea mediterranea</name>
    <dbReference type="NCBI Taxonomy" id="523701"/>
    <lineage>
        <taxon>Bacteria</taxon>
        <taxon>Pseudomonadati</taxon>
        <taxon>Pseudomonadota</taxon>
        <taxon>Gammaproteobacteria</taxon>
        <taxon>Oceanospirillales</taxon>
        <taxon>Pleioneaceae</taxon>
        <taxon>Pleionea</taxon>
    </lineage>
</organism>
<accession>A0A316FKI1</accession>
<proteinExistence type="predicted"/>
<evidence type="ECO:0000313" key="1">
    <source>
        <dbReference type="EMBL" id="PWK48645.1"/>
    </source>
</evidence>
<dbReference type="AlphaFoldDB" id="A0A316FKI1"/>
<dbReference type="Proteomes" id="UP000245790">
    <property type="component" value="Unassembled WGS sequence"/>
</dbReference>
<evidence type="ECO:0000313" key="2">
    <source>
        <dbReference type="Proteomes" id="UP000245790"/>
    </source>
</evidence>
<dbReference type="EMBL" id="QGGU01000009">
    <property type="protein sequence ID" value="PWK48645.1"/>
    <property type="molecule type" value="Genomic_DNA"/>
</dbReference>
<comment type="caution">
    <text evidence="1">The sequence shown here is derived from an EMBL/GenBank/DDBJ whole genome shotgun (WGS) entry which is preliminary data.</text>
</comment>
<keyword evidence="2" id="KW-1185">Reference proteome</keyword>